<dbReference type="EMBL" id="QFPO01000003">
    <property type="protein sequence ID" value="PZQ18592.1"/>
    <property type="molecule type" value="Genomic_DNA"/>
</dbReference>
<protein>
    <submittedName>
        <fullName evidence="2">NrdH-redoxin</fullName>
    </submittedName>
</protein>
<dbReference type="CDD" id="cd02976">
    <property type="entry name" value="NrdH"/>
    <property type="match status" value="1"/>
</dbReference>
<reference evidence="2 3" key="1">
    <citation type="submission" date="2017-08" db="EMBL/GenBank/DDBJ databases">
        <title>Infants hospitalized years apart are colonized by the same room-sourced microbial strains.</title>
        <authorList>
            <person name="Brooks B."/>
            <person name="Olm M.R."/>
            <person name="Firek B.A."/>
            <person name="Baker R."/>
            <person name="Thomas B.C."/>
            <person name="Morowitz M.J."/>
            <person name="Banfield J.F."/>
        </authorList>
    </citation>
    <scope>NUCLEOTIDE SEQUENCE [LARGE SCALE GENOMIC DNA]</scope>
    <source>
        <strain evidence="2">S2_005_003_R2_42</strain>
    </source>
</reference>
<dbReference type="AlphaFoldDB" id="A0A2W5KNG5"/>
<proteinExistence type="predicted"/>
<dbReference type="PROSITE" id="PS51354">
    <property type="entry name" value="GLUTAREDOXIN_2"/>
    <property type="match status" value="1"/>
</dbReference>
<dbReference type="SUPFAM" id="SSF52833">
    <property type="entry name" value="Thioredoxin-like"/>
    <property type="match status" value="1"/>
</dbReference>
<name>A0A2W5KNG5_9GAMM</name>
<organism evidence="2 3">
    <name type="scientific">Rhodanobacter denitrificans</name>
    <dbReference type="NCBI Taxonomy" id="666685"/>
    <lineage>
        <taxon>Bacteria</taxon>
        <taxon>Pseudomonadati</taxon>
        <taxon>Pseudomonadota</taxon>
        <taxon>Gammaproteobacteria</taxon>
        <taxon>Lysobacterales</taxon>
        <taxon>Rhodanobacteraceae</taxon>
        <taxon>Rhodanobacter</taxon>
    </lineage>
</organism>
<comment type="caution">
    <text evidence="2">The sequence shown here is derived from an EMBL/GenBank/DDBJ whole genome shotgun (WGS) entry which is preliminary data.</text>
</comment>
<dbReference type="InterPro" id="IPR036249">
    <property type="entry name" value="Thioredoxin-like_sf"/>
</dbReference>
<accession>A0A2W5KNG5</accession>
<dbReference type="Proteomes" id="UP000249046">
    <property type="component" value="Unassembled WGS sequence"/>
</dbReference>
<evidence type="ECO:0000313" key="3">
    <source>
        <dbReference type="Proteomes" id="UP000249046"/>
    </source>
</evidence>
<dbReference type="Pfam" id="PF00462">
    <property type="entry name" value="Glutaredoxin"/>
    <property type="match status" value="1"/>
</dbReference>
<sequence>MVARLLLGLTFVAALAGCERQPRAGADAAALRRLVGSDPVVVLSTRECGYCFRLRNDLGAWGVRYREVDVERSEEGRRAFALLRASGVPIVLIDQTVVHGYAPRRIRRLLAEAELLPAGAAAPSS</sequence>
<feature type="domain" description="Glutaredoxin" evidence="1">
    <location>
        <begin position="40"/>
        <end position="98"/>
    </location>
</feature>
<evidence type="ECO:0000259" key="1">
    <source>
        <dbReference type="Pfam" id="PF00462"/>
    </source>
</evidence>
<evidence type="ECO:0000313" key="2">
    <source>
        <dbReference type="EMBL" id="PZQ18592.1"/>
    </source>
</evidence>
<gene>
    <name evidence="2" type="ORF">DI564_04680</name>
</gene>
<dbReference type="PROSITE" id="PS51257">
    <property type="entry name" value="PROKAR_LIPOPROTEIN"/>
    <property type="match status" value="1"/>
</dbReference>
<dbReference type="InterPro" id="IPR002109">
    <property type="entry name" value="Glutaredoxin"/>
</dbReference>
<dbReference type="Gene3D" id="3.40.30.10">
    <property type="entry name" value="Glutaredoxin"/>
    <property type="match status" value="1"/>
</dbReference>